<feature type="domain" description="HTH tetR-type" evidence="5">
    <location>
        <begin position="9"/>
        <end position="69"/>
    </location>
</feature>
<reference evidence="6 7" key="1">
    <citation type="submission" date="2015-02" db="EMBL/GenBank/DDBJ databases">
        <title>Draft genome of a novel marine cyanobacterium (Chroococcales) isolated from South Atlantic Ocean.</title>
        <authorList>
            <person name="Rigonato J."/>
            <person name="Alvarenga D.O."/>
            <person name="Branco L.H."/>
            <person name="Varani A.M."/>
            <person name="Brandini F.P."/>
            <person name="Fiore M.F."/>
        </authorList>
    </citation>
    <scope>NUCLEOTIDE SEQUENCE [LARGE SCALE GENOMIC DNA]</scope>
    <source>
        <strain evidence="6 7">CENA595</strain>
    </source>
</reference>
<evidence type="ECO:0000256" key="3">
    <source>
        <dbReference type="ARBA" id="ARBA00023163"/>
    </source>
</evidence>
<sequence>MGRPVKEKTLSQQDIINAAIACLEQEGELALGVHRVAREIGIKPPSIYKHFDGNAALKEAVTLEIWRRFISHYRRAATGIDEPEEQLHQIGYAIRDFARQHPILWRVMAQVRVDASVDAFKNIVHEIASFYTSALRSYSFNADELVDAIRIFHAAVYGFIQAESSGMFVLSRPTTASFDVMLSVMTEALNALATRNQP</sequence>
<evidence type="ECO:0000256" key="4">
    <source>
        <dbReference type="PROSITE-ProRule" id="PRU00335"/>
    </source>
</evidence>
<dbReference type="Gene3D" id="1.10.10.60">
    <property type="entry name" value="Homeodomain-like"/>
    <property type="match status" value="1"/>
</dbReference>
<protein>
    <recommendedName>
        <fullName evidence="5">HTH tetR-type domain-containing protein</fullName>
    </recommendedName>
</protein>
<evidence type="ECO:0000313" key="7">
    <source>
        <dbReference type="Proteomes" id="UP000032452"/>
    </source>
</evidence>
<dbReference type="InterPro" id="IPR009057">
    <property type="entry name" value="Homeodomain-like_sf"/>
</dbReference>
<evidence type="ECO:0000313" key="6">
    <source>
        <dbReference type="EMBL" id="KJH72914.1"/>
    </source>
</evidence>
<evidence type="ECO:0000259" key="5">
    <source>
        <dbReference type="PROSITE" id="PS50977"/>
    </source>
</evidence>
<dbReference type="SUPFAM" id="SSF46689">
    <property type="entry name" value="Homeodomain-like"/>
    <property type="match status" value="1"/>
</dbReference>
<dbReference type="SUPFAM" id="SSF48498">
    <property type="entry name" value="Tetracyclin repressor-like, C-terminal domain"/>
    <property type="match status" value="1"/>
</dbReference>
<dbReference type="OrthoDB" id="9808476at2"/>
<gene>
    <name evidence="6" type="ORF">UH38_05110</name>
</gene>
<keyword evidence="7" id="KW-1185">Reference proteome</keyword>
<dbReference type="GO" id="GO:0000976">
    <property type="term" value="F:transcription cis-regulatory region binding"/>
    <property type="evidence" value="ECO:0007669"/>
    <property type="project" value="TreeGrafter"/>
</dbReference>
<evidence type="ECO:0000256" key="2">
    <source>
        <dbReference type="ARBA" id="ARBA00023125"/>
    </source>
</evidence>
<dbReference type="GO" id="GO:0003700">
    <property type="term" value="F:DNA-binding transcription factor activity"/>
    <property type="evidence" value="ECO:0007669"/>
    <property type="project" value="TreeGrafter"/>
</dbReference>
<keyword evidence="2 4" id="KW-0238">DNA-binding</keyword>
<dbReference type="Pfam" id="PF00440">
    <property type="entry name" value="TetR_N"/>
    <property type="match status" value="1"/>
</dbReference>
<dbReference type="Proteomes" id="UP000032452">
    <property type="component" value="Unassembled WGS sequence"/>
</dbReference>
<dbReference type="PROSITE" id="PS50977">
    <property type="entry name" value="HTH_TETR_2"/>
    <property type="match status" value="1"/>
</dbReference>
<dbReference type="STRING" id="1618023.UH38_05110"/>
<dbReference type="Pfam" id="PF13305">
    <property type="entry name" value="TetR_C_33"/>
    <property type="match status" value="1"/>
</dbReference>
<keyword evidence="3" id="KW-0804">Transcription</keyword>
<proteinExistence type="predicted"/>
<accession>A0A0D8ZWT7</accession>
<dbReference type="Gene3D" id="1.10.357.10">
    <property type="entry name" value="Tetracycline Repressor, domain 2"/>
    <property type="match status" value="1"/>
</dbReference>
<dbReference type="PANTHER" id="PTHR30055:SF151">
    <property type="entry name" value="TRANSCRIPTIONAL REGULATORY PROTEIN"/>
    <property type="match status" value="1"/>
</dbReference>
<organism evidence="6 7">
    <name type="scientific">Aliterella atlantica CENA595</name>
    <dbReference type="NCBI Taxonomy" id="1618023"/>
    <lineage>
        <taxon>Bacteria</taxon>
        <taxon>Bacillati</taxon>
        <taxon>Cyanobacteriota</taxon>
        <taxon>Cyanophyceae</taxon>
        <taxon>Chroococcidiopsidales</taxon>
        <taxon>Aliterellaceae</taxon>
        <taxon>Aliterella</taxon>
    </lineage>
</organism>
<evidence type="ECO:0000256" key="1">
    <source>
        <dbReference type="ARBA" id="ARBA00023015"/>
    </source>
</evidence>
<dbReference type="InterPro" id="IPR036271">
    <property type="entry name" value="Tet_transcr_reg_TetR-rel_C_sf"/>
</dbReference>
<dbReference type="AlphaFoldDB" id="A0A0D8ZWT7"/>
<dbReference type="InterPro" id="IPR001647">
    <property type="entry name" value="HTH_TetR"/>
</dbReference>
<dbReference type="PANTHER" id="PTHR30055">
    <property type="entry name" value="HTH-TYPE TRANSCRIPTIONAL REGULATOR RUTR"/>
    <property type="match status" value="1"/>
</dbReference>
<keyword evidence="1" id="KW-0805">Transcription regulation</keyword>
<name>A0A0D8ZWT7_9CYAN</name>
<dbReference type="InterPro" id="IPR050109">
    <property type="entry name" value="HTH-type_TetR-like_transc_reg"/>
</dbReference>
<dbReference type="InterPro" id="IPR025996">
    <property type="entry name" value="MT1864/Rv1816-like_C"/>
</dbReference>
<comment type="caution">
    <text evidence="6">The sequence shown here is derived from an EMBL/GenBank/DDBJ whole genome shotgun (WGS) entry which is preliminary data.</text>
</comment>
<feature type="DNA-binding region" description="H-T-H motif" evidence="4">
    <location>
        <begin position="32"/>
        <end position="51"/>
    </location>
</feature>
<dbReference type="RefSeq" id="WP_045053534.1">
    <property type="nucleotide sequence ID" value="NZ_CAWMDP010000011.1"/>
</dbReference>
<dbReference type="EMBL" id="JYON01000003">
    <property type="protein sequence ID" value="KJH72914.1"/>
    <property type="molecule type" value="Genomic_DNA"/>
</dbReference>